<dbReference type="OMA" id="KICRVRA"/>
<gene>
    <name evidence="1" type="ORF">DDF84_032895</name>
</gene>
<protein>
    <submittedName>
        <fullName evidence="1">Uncharacterized protein</fullName>
    </submittedName>
</protein>
<proteinExistence type="predicted"/>
<evidence type="ECO:0000313" key="1">
    <source>
        <dbReference type="EMBL" id="QBP14503.1"/>
    </source>
</evidence>
<keyword evidence="1" id="KW-0614">Plasmid</keyword>
<evidence type="ECO:0000313" key="2">
    <source>
        <dbReference type="Proteomes" id="UP000253772"/>
    </source>
</evidence>
<accession>A0A2L0XD72</accession>
<geneLocation type="plasmid" evidence="1">
    <name>p1</name>
</geneLocation>
<dbReference type="AlphaFoldDB" id="A0A2L0XD72"/>
<dbReference type="EMBL" id="CP037902">
    <property type="protein sequence ID" value="QBP14503.1"/>
    <property type="molecule type" value="Genomic_DNA"/>
</dbReference>
<reference evidence="1 2" key="1">
    <citation type="submission" date="2019-03" db="EMBL/GenBank/DDBJ databases">
        <title>Comparative insights into the high quality Complete genome sequence of highly metal resistant Cupriavidus metallidurans strain BS1 isolated from a gold-copper mine.</title>
        <authorList>
            <person name="Mazhar H.S."/>
            <person name="Rensing C."/>
        </authorList>
    </citation>
    <scope>NUCLEOTIDE SEQUENCE [LARGE SCALE GENOMIC DNA]</scope>
    <source>
        <strain evidence="1 2">BS1</strain>
        <plasmid evidence="1 2">p1</plasmid>
    </source>
</reference>
<dbReference type="GeneID" id="60825077"/>
<dbReference type="RefSeq" id="WP_011514777.1">
    <property type="nucleotide sequence ID" value="NZ_CP026546.1"/>
</dbReference>
<name>A0A2L0XD72_9BURK</name>
<organism evidence="1 2">
    <name type="scientific">Cupriavidus metallidurans</name>
    <dbReference type="NCBI Taxonomy" id="119219"/>
    <lineage>
        <taxon>Bacteria</taxon>
        <taxon>Pseudomonadati</taxon>
        <taxon>Pseudomonadota</taxon>
        <taxon>Betaproteobacteria</taxon>
        <taxon>Burkholderiales</taxon>
        <taxon>Burkholderiaceae</taxon>
        <taxon>Cupriavidus</taxon>
    </lineage>
</organism>
<sequence length="381" mass="42765">MVTEEVAEFIPAEDEGVDPVDTTEVDGFDTPTATGKPSELERMSAEFLDNPKRPKTFIDRFIKAMYADERTHKICRVRALKSKVDLGDVDEILQRVVVVFFATKQLDKLREANAIYAVIYAIASNVCREHIRDALALTINHDSIEEMRERGEELENVGLVDSEPIDRDQVIDSRTAAAKMALAFRRHLNGEEKLSNLGVFDLDPLIAPVAPAPESAAADKNLEALPAPAAPKPRVRRANRNETLSADQLELVQICADLQMRNQDFAAALGIGLPRLSSYIYGRTASVPADIMTAARKLRDEEPEAMARREMFNRPMSDILGRWANDLQVESDTDLATILGVTKMTIFRWRTDETKPDNTALNRYEQVVRTFKNRLAAIKQR</sequence>
<dbReference type="Proteomes" id="UP000253772">
    <property type="component" value="Plasmid p1"/>
</dbReference>
<dbReference type="OrthoDB" id="6833871at2"/>